<reference evidence="1" key="1">
    <citation type="submission" date="2019-07" db="EMBL/GenBank/DDBJ databases">
        <title>Annotation for the trematode Paragonimus miyazaki's.</title>
        <authorList>
            <person name="Choi Y.-J."/>
        </authorList>
    </citation>
    <scope>NUCLEOTIDE SEQUENCE</scope>
    <source>
        <strain evidence="1">Japan</strain>
    </source>
</reference>
<evidence type="ECO:0000313" key="2">
    <source>
        <dbReference type="Proteomes" id="UP000822476"/>
    </source>
</evidence>
<keyword evidence="2" id="KW-1185">Reference proteome</keyword>
<comment type="caution">
    <text evidence="1">The sequence shown here is derived from an EMBL/GenBank/DDBJ whole genome shotgun (WGS) entry which is preliminary data.</text>
</comment>
<name>A0A8S9YK94_9TREM</name>
<dbReference type="OrthoDB" id="10449630at2759"/>
<accession>A0A8S9YK94</accession>
<dbReference type="AlphaFoldDB" id="A0A8S9YK94"/>
<dbReference type="EMBL" id="JTDE01005950">
    <property type="protein sequence ID" value="KAF7246557.1"/>
    <property type="molecule type" value="Genomic_DNA"/>
</dbReference>
<dbReference type="Proteomes" id="UP000822476">
    <property type="component" value="Unassembled WGS sequence"/>
</dbReference>
<gene>
    <name evidence="1" type="ORF">EG68_09558</name>
</gene>
<proteinExistence type="predicted"/>
<protein>
    <submittedName>
        <fullName evidence="1">Uncharacterized protein</fullName>
    </submittedName>
</protein>
<sequence>MSVVSQPDDGITHRITLVMVNGDCFQLVFKEGFRYLGHLAEWIFVHLRSINCPTKLKNCMPIFGRAETVSRTS</sequence>
<evidence type="ECO:0000313" key="1">
    <source>
        <dbReference type="EMBL" id="KAF7246557.1"/>
    </source>
</evidence>
<organism evidence="1 2">
    <name type="scientific">Paragonimus skrjabini miyazakii</name>
    <dbReference type="NCBI Taxonomy" id="59628"/>
    <lineage>
        <taxon>Eukaryota</taxon>
        <taxon>Metazoa</taxon>
        <taxon>Spiralia</taxon>
        <taxon>Lophotrochozoa</taxon>
        <taxon>Platyhelminthes</taxon>
        <taxon>Trematoda</taxon>
        <taxon>Digenea</taxon>
        <taxon>Plagiorchiida</taxon>
        <taxon>Troglotremata</taxon>
        <taxon>Troglotrematidae</taxon>
        <taxon>Paragonimus</taxon>
    </lineage>
</organism>